<dbReference type="Proteomes" id="UP001458880">
    <property type="component" value="Unassembled WGS sequence"/>
</dbReference>
<dbReference type="GO" id="GO:0005198">
    <property type="term" value="F:structural molecule activity"/>
    <property type="evidence" value="ECO:0007669"/>
    <property type="project" value="InterPro"/>
</dbReference>
<feature type="domain" description="Phospholipase A2-like" evidence="1">
    <location>
        <begin position="14"/>
        <end position="73"/>
    </location>
</feature>
<organism evidence="2 3">
    <name type="scientific">Popillia japonica</name>
    <name type="common">Japanese beetle</name>
    <dbReference type="NCBI Taxonomy" id="7064"/>
    <lineage>
        <taxon>Eukaryota</taxon>
        <taxon>Metazoa</taxon>
        <taxon>Ecdysozoa</taxon>
        <taxon>Arthropoda</taxon>
        <taxon>Hexapoda</taxon>
        <taxon>Insecta</taxon>
        <taxon>Pterygota</taxon>
        <taxon>Neoptera</taxon>
        <taxon>Endopterygota</taxon>
        <taxon>Coleoptera</taxon>
        <taxon>Polyphaga</taxon>
        <taxon>Scarabaeiformia</taxon>
        <taxon>Scarabaeidae</taxon>
        <taxon>Rutelinae</taxon>
        <taxon>Popillia</taxon>
    </lineage>
</organism>
<dbReference type="EMBL" id="JASPKY010000334">
    <property type="protein sequence ID" value="KAK9708240.1"/>
    <property type="molecule type" value="Genomic_DNA"/>
</dbReference>
<evidence type="ECO:0000313" key="2">
    <source>
        <dbReference type="EMBL" id="KAK9708240.1"/>
    </source>
</evidence>
<reference evidence="2 3" key="1">
    <citation type="journal article" date="2024" name="BMC Genomics">
        <title>De novo assembly and annotation of Popillia japonica's genome with initial clues to its potential as an invasive pest.</title>
        <authorList>
            <person name="Cucini C."/>
            <person name="Boschi S."/>
            <person name="Funari R."/>
            <person name="Cardaioli E."/>
            <person name="Iannotti N."/>
            <person name="Marturano G."/>
            <person name="Paoli F."/>
            <person name="Bruttini M."/>
            <person name="Carapelli A."/>
            <person name="Frati F."/>
            <person name="Nardi F."/>
        </authorList>
    </citation>
    <scope>NUCLEOTIDE SEQUENCE [LARGE SCALE GENOMIC DNA]</scope>
    <source>
        <strain evidence="2">DMR45628</strain>
    </source>
</reference>
<gene>
    <name evidence="2" type="ORF">QE152_g27334</name>
</gene>
<dbReference type="Pfam" id="PF08398">
    <property type="entry name" value="Phospholip_A2_4"/>
    <property type="match status" value="1"/>
</dbReference>
<sequence>MGILNTLINKLPFELHIPGYNYCGPGTKLNKRLERGDVGVNVLDEACKEHHISYSESEELSRRHAADERLYNKALARVGSRDAGAGERIASAIGAGIMKSKVKLGMGLRRSSRKRKMGRISRKRGRRYGGTISFMQAMKRARSELGRKAKGRSVLDNARIAYNSLRWISATVNDAKAAKDQLAETERHNRAMETKKAVGSGLYVKPYRSGRDLLPRRMHKIERGIINLDDDEGDGTHWVAYSTNNDKVKYFDSYGDLKPPMEVERYLLSNGAKFIEYNYERYQDFKKENCGHLCLLFLRGLITV</sequence>
<keyword evidence="3" id="KW-1185">Reference proteome</keyword>
<name>A0AAW1JVP2_POPJA</name>
<comment type="caution">
    <text evidence="2">The sequence shown here is derived from an EMBL/GenBank/DDBJ whole genome shotgun (WGS) entry which is preliminary data.</text>
</comment>
<proteinExistence type="predicted"/>
<dbReference type="AlphaFoldDB" id="A0AAW1JVP2"/>
<evidence type="ECO:0000259" key="1">
    <source>
        <dbReference type="Pfam" id="PF08398"/>
    </source>
</evidence>
<protein>
    <submittedName>
        <fullName evidence="2">Phospholipase A2-like domain</fullName>
    </submittedName>
</protein>
<dbReference type="InterPro" id="IPR013607">
    <property type="entry name" value="Phospholipase_A2-like"/>
</dbReference>
<accession>A0AAW1JVP2</accession>
<evidence type="ECO:0000313" key="3">
    <source>
        <dbReference type="Proteomes" id="UP001458880"/>
    </source>
</evidence>